<accession>A0A2P1PQT5</accession>
<dbReference type="EMBL" id="CP027860">
    <property type="protein sequence ID" value="AVP97213.1"/>
    <property type="molecule type" value="Genomic_DNA"/>
</dbReference>
<sequence>MVDTAQRAARTYSQGTKRWQRNFRGLSRSSLRLSDAISQALQDYRDRSDRSSRKKRDGELRDLPKNVARAMEVAFTEAGKAPGDWMSRIGTRRFYKRSRNLIRLFWR</sequence>
<evidence type="ECO:0000256" key="1">
    <source>
        <dbReference type="SAM" id="MobiDB-lite"/>
    </source>
</evidence>
<reference evidence="2 3" key="1">
    <citation type="submission" date="2018-03" db="EMBL/GenBank/DDBJ databases">
        <title>Ahniella affigens gen. nov., sp. nov., a gammaproteobacterium isolated from sandy soil near a stream.</title>
        <authorList>
            <person name="Ko Y."/>
            <person name="Kim J.-H."/>
        </authorList>
    </citation>
    <scope>NUCLEOTIDE SEQUENCE [LARGE SCALE GENOMIC DNA]</scope>
    <source>
        <strain evidence="2 3">D13</strain>
    </source>
</reference>
<evidence type="ECO:0000313" key="3">
    <source>
        <dbReference type="Proteomes" id="UP000241074"/>
    </source>
</evidence>
<evidence type="ECO:0000313" key="2">
    <source>
        <dbReference type="EMBL" id="AVP97213.1"/>
    </source>
</evidence>
<protein>
    <submittedName>
        <fullName evidence="2">Uncharacterized protein</fullName>
    </submittedName>
</protein>
<dbReference type="Proteomes" id="UP000241074">
    <property type="component" value="Chromosome"/>
</dbReference>
<dbReference type="Pfam" id="PF19831">
    <property type="entry name" value="DUF6312"/>
    <property type="match status" value="1"/>
</dbReference>
<feature type="compositionally biased region" description="Basic and acidic residues" evidence="1">
    <location>
        <begin position="43"/>
        <end position="63"/>
    </location>
</feature>
<feature type="region of interest" description="Disordered" evidence="1">
    <location>
        <begin position="42"/>
        <end position="63"/>
    </location>
</feature>
<dbReference type="InterPro" id="IPR046279">
    <property type="entry name" value="DUF6312"/>
</dbReference>
<dbReference type="KEGG" id="xba:C7S18_08395"/>
<name>A0A2P1PQT5_9GAMM</name>
<reference evidence="2 3" key="2">
    <citation type="submission" date="2018-03" db="EMBL/GenBank/DDBJ databases">
        <authorList>
            <person name="Keele B.F."/>
        </authorList>
    </citation>
    <scope>NUCLEOTIDE SEQUENCE [LARGE SCALE GENOMIC DNA]</scope>
    <source>
        <strain evidence="2 3">D13</strain>
    </source>
</reference>
<proteinExistence type="predicted"/>
<gene>
    <name evidence="2" type="ORF">C7S18_08395</name>
</gene>
<keyword evidence="3" id="KW-1185">Reference proteome</keyword>
<organism evidence="2 3">
    <name type="scientific">Ahniella affigens</name>
    <dbReference type="NCBI Taxonomy" id="2021234"/>
    <lineage>
        <taxon>Bacteria</taxon>
        <taxon>Pseudomonadati</taxon>
        <taxon>Pseudomonadota</taxon>
        <taxon>Gammaproteobacteria</taxon>
        <taxon>Lysobacterales</taxon>
        <taxon>Rhodanobacteraceae</taxon>
        <taxon>Ahniella</taxon>
    </lineage>
</organism>
<dbReference type="AlphaFoldDB" id="A0A2P1PQT5"/>